<dbReference type="Gene3D" id="3.40.50.1820">
    <property type="entry name" value="alpha/beta hydrolase"/>
    <property type="match status" value="1"/>
</dbReference>
<dbReference type="InterPro" id="IPR029058">
    <property type="entry name" value="AB_hydrolase_fold"/>
</dbReference>
<evidence type="ECO:0000313" key="2">
    <source>
        <dbReference type="EMBL" id="KPH73673.1"/>
    </source>
</evidence>
<comment type="caution">
    <text evidence="2">The sequence shown here is derived from an EMBL/GenBank/DDBJ whole genome shotgun (WGS) entry which is preliminary data.</text>
</comment>
<dbReference type="PANTHER" id="PTHR43265:SF1">
    <property type="entry name" value="ESTERASE ESTD"/>
    <property type="match status" value="1"/>
</dbReference>
<reference evidence="2 3" key="1">
    <citation type="submission" date="2015-07" db="EMBL/GenBank/DDBJ databases">
        <title>Whole genome sequencing of Bosea vaviloviae isolated from cave pool.</title>
        <authorList>
            <person name="Tan N.E.H."/>
            <person name="Lee Y.P."/>
            <person name="Gan H.M."/>
            <person name="Barton H."/>
            <person name="Savka M.A."/>
        </authorList>
    </citation>
    <scope>NUCLEOTIDE SEQUENCE [LARGE SCALE GENOMIC DNA]</scope>
    <source>
        <strain evidence="2 3">SD260</strain>
    </source>
</reference>
<accession>A0A0N0M789</accession>
<feature type="domain" description="AB hydrolase-1" evidence="1">
    <location>
        <begin position="61"/>
        <end position="173"/>
    </location>
</feature>
<dbReference type="PATRIC" id="fig|1526658.3.peg.4824"/>
<dbReference type="Pfam" id="PF12697">
    <property type="entry name" value="Abhydrolase_6"/>
    <property type="match status" value="1"/>
</dbReference>
<sequence>MAQPQGAPDLAAAPARPMAMASNQGTPVAFSGTVGMLYPGNASAAVLMLGPVGYEELCLRSTWRALAEALSLAGIACLRFDYPGLGDALDVAEPTGLDDWTETVRAAADLLRQASGCSRLILLGQGLGGTLALRLADCLAPVSGCVVMAPVVNGKRYLRELSVWTRLVADRIGIGMDPDDETGCAVAGLRLRRPASPPSESSACSTSTADPATKPFCCRAPAMPAMRRWQRI</sequence>
<dbReference type="AlphaFoldDB" id="A0A0N0M789"/>
<name>A0A0N0M789_9HYPH</name>
<dbReference type="SUPFAM" id="SSF53474">
    <property type="entry name" value="alpha/beta-Hydrolases"/>
    <property type="match status" value="1"/>
</dbReference>
<dbReference type="PANTHER" id="PTHR43265">
    <property type="entry name" value="ESTERASE ESTD"/>
    <property type="match status" value="1"/>
</dbReference>
<dbReference type="RefSeq" id="WP_054212023.1">
    <property type="nucleotide sequence ID" value="NZ_LGSZ01000095.1"/>
</dbReference>
<dbReference type="InterPro" id="IPR053145">
    <property type="entry name" value="AB_hydrolase_Est10"/>
</dbReference>
<proteinExistence type="predicted"/>
<keyword evidence="3" id="KW-1185">Reference proteome</keyword>
<dbReference type="EMBL" id="LGSZ01000095">
    <property type="protein sequence ID" value="KPH73673.1"/>
    <property type="molecule type" value="Genomic_DNA"/>
</dbReference>
<dbReference type="Proteomes" id="UP000037822">
    <property type="component" value="Unassembled WGS sequence"/>
</dbReference>
<protein>
    <recommendedName>
        <fullName evidence="1">AB hydrolase-1 domain-containing protein</fullName>
    </recommendedName>
</protein>
<gene>
    <name evidence="2" type="ORF">AE618_26410</name>
</gene>
<dbReference type="InterPro" id="IPR000073">
    <property type="entry name" value="AB_hydrolase_1"/>
</dbReference>
<organism evidence="2 3">
    <name type="scientific">Bosea vaviloviae</name>
    <dbReference type="NCBI Taxonomy" id="1526658"/>
    <lineage>
        <taxon>Bacteria</taxon>
        <taxon>Pseudomonadati</taxon>
        <taxon>Pseudomonadota</taxon>
        <taxon>Alphaproteobacteria</taxon>
        <taxon>Hyphomicrobiales</taxon>
        <taxon>Boseaceae</taxon>
        <taxon>Bosea</taxon>
    </lineage>
</organism>
<dbReference type="GO" id="GO:0052689">
    <property type="term" value="F:carboxylic ester hydrolase activity"/>
    <property type="evidence" value="ECO:0007669"/>
    <property type="project" value="TreeGrafter"/>
</dbReference>
<evidence type="ECO:0000313" key="3">
    <source>
        <dbReference type="Proteomes" id="UP000037822"/>
    </source>
</evidence>
<evidence type="ECO:0000259" key="1">
    <source>
        <dbReference type="Pfam" id="PF12697"/>
    </source>
</evidence>